<name>A0A1E1XVX0_AMBSC</name>
<feature type="region of interest" description="Disordered" evidence="1">
    <location>
        <begin position="1"/>
        <end position="192"/>
    </location>
</feature>
<dbReference type="EMBL" id="GFAA01000009">
    <property type="protein sequence ID" value="JAU03426.1"/>
    <property type="molecule type" value="mRNA"/>
</dbReference>
<feature type="compositionally biased region" description="Low complexity" evidence="1">
    <location>
        <begin position="98"/>
        <end position="107"/>
    </location>
</feature>
<dbReference type="AlphaFoldDB" id="A0A1E1XVX0"/>
<feature type="compositionally biased region" description="Polar residues" evidence="1">
    <location>
        <begin position="1"/>
        <end position="16"/>
    </location>
</feature>
<evidence type="ECO:0000256" key="1">
    <source>
        <dbReference type="SAM" id="MobiDB-lite"/>
    </source>
</evidence>
<organism evidence="2">
    <name type="scientific">Amblyomma sculptum</name>
    <name type="common">Tick</name>
    <dbReference type="NCBI Taxonomy" id="1581419"/>
    <lineage>
        <taxon>Eukaryota</taxon>
        <taxon>Metazoa</taxon>
        <taxon>Ecdysozoa</taxon>
        <taxon>Arthropoda</taxon>
        <taxon>Chelicerata</taxon>
        <taxon>Arachnida</taxon>
        <taxon>Acari</taxon>
        <taxon>Parasitiformes</taxon>
        <taxon>Ixodida</taxon>
        <taxon>Ixodoidea</taxon>
        <taxon>Ixodidae</taxon>
        <taxon>Amblyomminae</taxon>
        <taxon>Amblyomma</taxon>
    </lineage>
</organism>
<feature type="compositionally biased region" description="Basic and acidic residues" evidence="1">
    <location>
        <begin position="117"/>
        <end position="126"/>
    </location>
</feature>
<feature type="compositionally biased region" description="Polar residues" evidence="1">
    <location>
        <begin position="27"/>
        <end position="38"/>
    </location>
</feature>
<accession>A0A1E1XVX0</accession>
<feature type="compositionally biased region" description="Basic and acidic residues" evidence="1">
    <location>
        <begin position="74"/>
        <end position="85"/>
    </location>
</feature>
<reference evidence="2" key="2">
    <citation type="journal article" date="2017" name="Front. Cell. Infect. Microbiol.">
        <title>Analysis of the Salivary Gland Transcriptome of Unfed and Partially Fed Amblyomma sculptum Ticks and Descriptive Proteome of the Saliva.</title>
        <authorList>
            <person name="Esteves E."/>
            <person name="Maruyama S.R."/>
            <person name="Kawahara R."/>
            <person name="Fujita A."/>
            <person name="Martins L.A."/>
            <person name="Righi A.A."/>
            <person name="Costa F.B."/>
            <person name="Palmisano G."/>
            <person name="Labruna M.B."/>
            <person name="Sa-Nunes A."/>
            <person name="Ribeiro J.M.C."/>
            <person name="Fogaca A.C."/>
        </authorList>
    </citation>
    <scope>NUCLEOTIDE SEQUENCE</scope>
</reference>
<reference evidence="2" key="1">
    <citation type="submission" date="2016-09" db="EMBL/GenBank/DDBJ databases">
        <authorList>
            <person name="Capua I."/>
            <person name="De Benedictis P."/>
            <person name="Joannis T."/>
            <person name="Lombin L.H."/>
            <person name="Cattoli G."/>
        </authorList>
    </citation>
    <scope>NUCLEOTIDE SEQUENCE</scope>
</reference>
<evidence type="ECO:0000313" key="2">
    <source>
        <dbReference type="EMBL" id="JAU03426.1"/>
    </source>
</evidence>
<protein>
    <submittedName>
        <fullName evidence="2">Uncharacterized protein</fullName>
    </submittedName>
</protein>
<proteinExistence type="evidence at transcript level"/>
<feature type="non-terminal residue" evidence="2">
    <location>
        <position position="1"/>
    </location>
</feature>
<sequence>GCHSSPSSERSGTRGSTFFRVEAGASERTTQPTASENTGPRKRDPPWTSGTGRKEIERSQRGRGSGTRPSRARSVGELRNKDRPHTGAFTMGPTDVLGAAAPRTAAAAGGGPMAPGHDAEQRDDIARWSSPSPGDAVLPAIGSPGGSARRPFPDGWRPRPTPHLATVAAAGAVRGDPTNTKPPQNLPKMTHRDIWNLPRRCSFFPNTSKKRPHN</sequence>